<comment type="caution">
    <text evidence="1">The sequence shown here is derived from an EMBL/GenBank/DDBJ whole genome shotgun (WGS) entry which is preliminary data.</text>
</comment>
<sequence length="147" mass="16303">MYKTATERLLESGAFDLKGCGVDLAADIRAANDDDPQIWSDIKATIRAIQAGTCRRKEAGDIPPDGDWDAPMAKRKNEDIGEIRRAIDSTGRLYRLYVHAPSKPPGTLLLLHLAWKPSNNLGGIGVQDTQIDEAARRLQQWYSQQTT</sequence>
<protein>
    <submittedName>
        <fullName evidence="1">Uncharacterized protein</fullName>
    </submittedName>
</protein>
<proteinExistence type="predicted"/>
<gene>
    <name evidence="1" type="ORF">BST27_17340</name>
</gene>
<dbReference type="Proteomes" id="UP000192739">
    <property type="component" value="Unassembled WGS sequence"/>
</dbReference>
<dbReference type="AlphaFoldDB" id="A0A1E3SDZ0"/>
<keyword evidence="2" id="KW-1185">Reference proteome</keyword>
<reference evidence="1 2" key="1">
    <citation type="submission" date="2017-02" db="EMBL/GenBank/DDBJ databases">
        <title>The new phylogeny of genus Mycobacterium.</title>
        <authorList>
            <person name="Tortoli E."/>
            <person name="Trovato A."/>
            <person name="Cirillo D.M."/>
        </authorList>
    </citation>
    <scope>NUCLEOTIDE SEQUENCE [LARGE SCALE GENOMIC DNA]</scope>
    <source>
        <strain evidence="1 2">DSM 44049</strain>
    </source>
</reference>
<accession>A0A1E3SDZ0</accession>
<dbReference type="RefSeq" id="WP_069419637.1">
    <property type="nucleotide sequence ID" value="NZ_CBCRZH010000043.1"/>
</dbReference>
<organism evidence="1 2">
    <name type="scientific">Mycobacterium intermedium</name>
    <dbReference type="NCBI Taxonomy" id="28445"/>
    <lineage>
        <taxon>Bacteria</taxon>
        <taxon>Bacillati</taxon>
        <taxon>Actinomycetota</taxon>
        <taxon>Actinomycetes</taxon>
        <taxon>Mycobacteriales</taxon>
        <taxon>Mycobacteriaceae</taxon>
        <taxon>Mycobacterium</taxon>
        <taxon>Mycobacterium simiae complex</taxon>
    </lineage>
</organism>
<evidence type="ECO:0000313" key="1">
    <source>
        <dbReference type="EMBL" id="ORB01769.1"/>
    </source>
</evidence>
<dbReference type="EMBL" id="MVHT01000047">
    <property type="protein sequence ID" value="ORB01769.1"/>
    <property type="molecule type" value="Genomic_DNA"/>
</dbReference>
<name>A0A1E3SDZ0_MYCIE</name>
<dbReference type="STRING" id="28445.BHQ20_13420"/>
<evidence type="ECO:0000313" key="2">
    <source>
        <dbReference type="Proteomes" id="UP000192739"/>
    </source>
</evidence>